<keyword evidence="8" id="KW-1185">Reference proteome</keyword>
<dbReference type="Gene3D" id="3.40.50.1980">
    <property type="entry name" value="Nitrogenase molybdenum iron protein domain"/>
    <property type="match status" value="2"/>
</dbReference>
<gene>
    <name evidence="7" type="ORF">EXU48_13790</name>
</gene>
<keyword evidence="4" id="KW-0732">Signal</keyword>
<feature type="region of interest" description="Disordered" evidence="5">
    <location>
        <begin position="16"/>
        <end position="35"/>
    </location>
</feature>
<sequence length="334" mass="34604">MVAAAALTTLALAACSSGDGGAEDPTDAGAGGGSDWETVTIEHALGTTEITEAPENVVTLGWGSTEAALALGVVPVGIEAQTYAVDEQGLLPWVAEFLDAEGAEPTIIPATVEEPAYEDIDALDPDLILAPYSGLTQEQYDLLAEIAPTVAYPEAPWTTPWRELITIVGQSLGLDAEAEAVVSDLDAEVAAVAEAHPELEGITVAAVWDIGGTFYVYKPADSRVDFLLDLGLVSAPSVEALDSGGETFVYSLSYEQTDQLDAQLIVNYASTEADVETFLGQSYAQAIPAVQAGAIANITGDPLIAAMSPPTALSLVWGLEDYVTTISEAAANVQ</sequence>
<dbReference type="PANTHER" id="PTHR30532:SF24">
    <property type="entry name" value="FERRIC ENTEROBACTIN-BINDING PERIPLASMIC PROTEIN FEPB"/>
    <property type="match status" value="1"/>
</dbReference>
<evidence type="ECO:0000256" key="2">
    <source>
        <dbReference type="ARBA" id="ARBA00008814"/>
    </source>
</evidence>
<accession>A0ABY2E338</accession>
<comment type="similarity">
    <text evidence="2">Belongs to the bacterial solute-binding protein 8 family.</text>
</comment>
<name>A0ABY2E338_9MICO</name>
<comment type="caution">
    <text evidence="7">The sequence shown here is derived from an EMBL/GenBank/DDBJ whole genome shotgun (WGS) entry which is preliminary data.</text>
</comment>
<evidence type="ECO:0000256" key="3">
    <source>
        <dbReference type="ARBA" id="ARBA00022448"/>
    </source>
</evidence>
<proteinExistence type="inferred from homology"/>
<dbReference type="PANTHER" id="PTHR30532">
    <property type="entry name" value="IRON III DICITRATE-BINDING PERIPLASMIC PROTEIN"/>
    <property type="match status" value="1"/>
</dbReference>
<evidence type="ECO:0000256" key="1">
    <source>
        <dbReference type="ARBA" id="ARBA00004196"/>
    </source>
</evidence>
<dbReference type="Pfam" id="PF01497">
    <property type="entry name" value="Peripla_BP_2"/>
    <property type="match status" value="1"/>
</dbReference>
<dbReference type="EMBL" id="SMNA01000006">
    <property type="protein sequence ID" value="TDE92823.1"/>
    <property type="molecule type" value="Genomic_DNA"/>
</dbReference>
<feature type="domain" description="Fe/B12 periplasmic-binding" evidence="6">
    <location>
        <begin position="56"/>
        <end position="330"/>
    </location>
</feature>
<evidence type="ECO:0000259" key="6">
    <source>
        <dbReference type="PROSITE" id="PS50983"/>
    </source>
</evidence>
<keyword evidence="3" id="KW-0813">Transport</keyword>
<dbReference type="PROSITE" id="PS50983">
    <property type="entry name" value="FE_B12_PBP"/>
    <property type="match status" value="1"/>
</dbReference>
<protein>
    <submittedName>
        <fullName evidence="7">Iron-siderophore ABC transporter substrate-binding protein</fullName>
    </submittedName>
</protein>
<reference evidence="7 8" key="1">
    <citation type="submission" date="2019-03" db="EMBL/GenBank/DDBJ databases">
        <title>Genomic features of bacteria from cold environments.</title>
        <authorList>
            <person name="Shen L."/>
        </authorList>
    </citation>
    <scope>NUCLEOTIDE SEQUENCE [LARGE SCALE GENOMIC DNA]</scope>
    <source>
        <strain evidence="8">T3246-1</strain>
    </source>
</reference>
<dbReference type="SUPFAM" id="SSF53807">
    <property type="entry name" value="Helical backbone' metal receptor"/>
    <property type="match status" value="1"/>
</dbReference>
<organism evidence="7 8">
    <name type="scientific">Occultella glacieicola</name>
    <dbReference type="NCBI Taxonomy" id="2518684"/>
    <lineage>
        <taxon>Bacteria</taxon>
        <taxon>Bacillati</taxon>
        <taxon>Actinomycetota</taxon>
        <taxon>Actinomycetes</taxon>
        <taxon>Micrococcales</taxon>
        <taxon>Ruaniaceae</taxon>
        <taxon>Occultella</taxon>
    </lineage>
</organism>
<evidence type="ECO:0000256" key="4">
    <source>
        <dbReference type="ARBA" id="ARBA00022729"/>
    </source>
</evidence>
<evidence type="ECO:0000313" key="8">
    <source>
        <dbReference type="Proteomes" id="UP000504882"/>
    </source>
</evidence>
<comment type="subcellular location">
    <subcellularLocation>
        <location evidence="1">Cell envelope</location>
    </subcellularLocation>
</comment>
<dbReference type="InterPro" id="IPR051313">
    <property type="entry name" value="Bact_iron-sidero_bind"/>
</dbReference>
<dbReference type="InterPro" id="IPR002491">
    <property type="entry name" value="ABC_transptr_periplasmic_BD"/>
</dbReference>
<dbReference type="Proteomes" id="UP000504882">
    <property type="component" value="Unassembled WGS sequence"/>
</dbReference>
<evidence type="ECO:0000313" key="7">
    <source>
        <dbReference type="EMBL" id="TDE92823.1"/>
    </source>
</evidence>
<evidence type="ECO:0000256" key="5">
    <source>
        <dbReference type="SAM" id="MobiDB-lite"/>
    </source>
</evidence>